<dbReference type="Proteomes" id="UP000807353">
    <property type="component" value="Unassembled WGS sequence"/>
</dbReference>
<organism evidence="16 17">
    <name type="scientific">Collybia nuda</name>
    <dbReference type="NCBI Taxonomy" id="64659"/>
    <lineage>
        <taxon>Eukaryota</taxon>
        <taxon>Fungi</taxon>
        <taxon>Dikarya</taxon>
        <taxon>Basidiomycota</taxon>
        <taxon>Agaricomycotina</taxon>
        <taxon>Agaricomycetes</taxon>
        <taxon>Agaricomycetidae</taxon>
        <taxon>Agaricales</taxon>
        <taxon>Tricholomatineae</taxon>
        <taxon>Clitocybaceae</taxon>
        <taxon>Collybia</taxon>
    </lineage>
</organism>
<dbReference type="Pfam" id="PF05199">
    <property type="entry name" value="GMC_oxred_C"/>
    <property type="match status" value="1"/>
</dbReference>
<evidence type="ECO:0000256" key="8">
    <source>
        <dbReference type="ARBA" id="ARBA00023221"/>
    </source>
</evidence>
<dbReference type="OrthoDB" id="9974421at2759"/>
<sequence length="1048" mass="114484">MLTPTPYPHTFPTPHKLSLLEKQAAFLGQSHNFYRPPQTTFFHSGSNAAGVQMAASSGSGQDCTGVNDGSKNSVLVSYLADAWAWGAEIFCECEVRYIRSEEDHEGGRGGYTIFFAWHGDGREAFDDEFCDALMWVWAKEICILGAGTLGTSEILLRSQVYGLPLSRLVGQKVSGNGDVLSFGYNTDHDVNAIGSEHPDGKGPPCGPTITGIIDNRGEETSPDVLDGHVIEEGAVPSALAPLLQPMLELLPGKEPPSPFSVSEGLRHALARAKSRFFGAHAEGGSVRKTQVYLIMSHDSNEGIVSMDEAGQKAYLQFLGVGKTQHIQELNEVLKRATGAVGGTLVNQPFYAAFHQQNQITVHPLGGAIMSADGTGQSGVTNAEGQVFRGDGEEVYEGLICTDGAVVPTALGVNPLATISALAEKFVDLAAERKGWSIDLETQNGILDLFGKPKRNVRPLTPDMERASAAIRETGTLGGVRFTEVMEGYIHIGDDIVDFDVAERKARGAASAARLYLSVDAYSIDNLIERENEAPFATGVFSCGALSRDPLLILRGEVKFFSSDEIVSDATNLAYKLQLLSTSGETYILNGYKRVDPRIAFSVSETWKATTKLYTTINRVDGSLVGRGVVKITWRNFLDQLKTLQGTTKRGWLYRLVPTAAFIGFFAKNITDYFLGPLRKLQYPETDYRGYLKKPPPSRSVTLTADDGVQITLKVWNPVNASGSSRDSLPILLVPGASVDDQIYSLPTIPVNTVDYFTARGYTCYIPTLRFGRTPVAQEGYTAYDTRLDVLAAMHYVHEDCGGKKFYVIAHCVGAIATSMGLLDGTLPAEWIRGMTVSQVFFKQVVGAVNTLKGQTTFLQSVYRTLAQSPWFDLNSGPNAPTVQILFDQLLRFYPVGSRGELCNSSVCHRGSLAFGRLWSHANLNHATHAHLANFFGGIHMDFLIHLTRMGAKPPHNACDNEFHDLVTDWNLESFRGLKILFISGGANVVYDPVSTSMCYDVLRDRFGTQDYKRLVVGGYGHLDTWMGKKSFVDVYPAVVEHVKLCENV</sequence>
<dbReference type="EMBL" id="MU150229">
    <property type="protein sequence ID" value="KAF9469642.1"/>
    <property type="molecule type" value="Genomic_DNA"/>
</dbReference>
<dbReference type="GO" id="GO:0016995">
    <property type="term" value="F:cholesterol oxidase activity"/>
    <property type="evidence" value="ECO:0007669"/>
    <property type="project" value="UniProtKB-EC"/>
</dbReference>
<dbReference type="SUPFAM" id="SSF51905">
    <property type="entry name" value="FAD/NAD(P)-binding domain"/>
    <property type="match status" value="1"/>
</dbReference>
<keyword evidence="2" id="KW-0153">Cholesterol metabolism</keyword>
<evidence type="ECO:0000256" key="1">
    <source>
        <dbReference type="ARBA" id="ARBA00001974"/>
    </source>
</evidence>
<evidence type="ECO:0000256" key="4">
    <source>
        <dbReference type="ARBA" id="ARBA00022827"/>
    </source>
</evidence>
<keyword evidence="3" id="KW-0285">Flavoprotein</keyword>
<evidence type="ECO:0000256" key="13">
    <source>
        <dbReference type="ARBA" id="ARBA00049744"/>
    </source>
</evidence>
<dbReference type="InterPro" id="IPR007867">
    <property type="entry name" value="GMC_OxRtase_C"/>
</dbReference>
<keyword evidence="7" id="KW-1207">Sterol metabolism</keyword>
<evidence type="ECO:0000256" key="7">
    <source>
        <dbReference type="ARBA" id="ARBA00023166"/>
    </source>
</evidence>
<gene>
    <name evidence="16" type="ORF">BDZ94DRAFT_1242918</name>
</gene>
<evidence type="ECO:0000256" key="5">
    <source>
        <dbReference type="ARBA" id="ARBA00023002"/>
    </source>
</evidence>
<accession>A0A9P6CKK1</accession>
<dbReference type="SUPFAM" id="SSF53474">
    <property type="entry name" value="alpha/beta-Hydrolases"/>
    <property type="match status" value="1"/>
</dbReference>
<dbReference type="InterPro" id="IPR052542">
    <property type="entry name" value="Cholesterol_Oxidase"/>
</dbReference>
<evidence type="ECO:0000256" key="10">
    <source>
        <dbReference type="ARBA" id="ARBA00038856"/>
    </source>
</evidence>
<evidence type="ECO:0000256" key="6">
    <source>
        <dbReference type="ARBA" id="ARBA00023098"/>
    </source>
</evidence>
<evidence type="ECO:0000256" key="11">
    <source>
        <dbReference type="ARBA" id="ARBA00049645"/>
    </source>
</evidence>
<keyword evidence="6" id="KW-0443">Lipid metabolism</keyword>
<dbReference type="GO" id="GO:0016787">
    <property type="term" value="F:hydrolase activity"/>
    <property type="evidence" value="ECO:0007669"/>
    <property type="project" value="UniProtKB-KW"/>
</dbReference>
<evidence type="ECO:0000313" key="17">
    <source>
        <dbReference type="Proteomes" id="UP000807353"/>
    </source>
</evidence>
<dbReference type="GO" id="GO:0004769">
    <property type="term" value="F:steroid Delta-isomerase activity"/>
    <property type="evidence" value="ECO:0007669"/>
    <property type="project" value="UniProtKB-EC"/>
</dbReference>
<name>A0A9P6CKK1_9AGAR</name>
<feature type="domain" description="Glucose-methanol-choline oxidoreductase C-terminal" evidence="15">
    <location>
        <begin position="346"/>
        <end position="422"/>
    </location>
</feature>
<keyword evidence="17" id="KW-1185">Reference proteome</keyword>
<dbReference type="PANTHER" id="PTHR47470">
    <property type="entry name" value="CHOLESTEROL OXIDASE"/>
    <property type="match status" value="1"/>
</dbReference>
<evidence type="ECO:0000256" key="2">
    <source>
        <dbReference type="ARBA" id="ARBA00022548"/>
    </source>
</evidence>
<dbReference type="PANTHER" id="PTHR47470:SF1">
    <property type="entry name" value="FAD-DEPENDENT OXIDOREDUCTASE 2 FAD BINDING DOMAIN-CONTAINING PROTEIN"/>
    <property type="match status" value="1"/>
</dbReference>
<evidence type="ECO:0000256" key="14">
    <source>
        <dbReference type="ARBA" id="ARBA00049778"/>
    </source>
</evidence>
<comment type="cofactor">
    <cofactor evidence="1">
        <name>FAD</name>
        <dbReference type="ChEBI" id="CHEBI:57692"/>
    </cofactor>
</comment>
<dbReference type="InterPro" id="IPR029058">
    <property type="entry name" value="AB_hydrolase_fold"/>
</dbReference>
<dbReference type="EC" id="5.3.3.1" evidence="10"/>
<dbReference type="EC" id="1.1.3.6" evidence="12"/>
<evidence type="ECO:0000259" key="15">
    <source>
        <dbReference type="Pfam" id="PF05199"/>
    </source>
</evidence>
<dbReference type="InterPro" id="IPR036188">
    <property type="entry name" value="FAD/NAD-bd_sf"/>
</dbReference>
<dbReference type="AlphaFoldDB" id="A0A9P6CKK1"/>
<reference evidence="16" key="1">
    <citation type="submission" date="2020-11" db="EMBL/GenBank/DDBJ databases">
        <authorList>
            <consortium name="DOE Joint Genome Institute"/>
            <person name="Ahrendt S."/>
            <person name="Riley R."/>
            <person name="Andreopoulos W."/>
            <person name="Labutti K."/>
            <person name="Pangilinan J."/>
            <person name="Ruiz-Duenas F.J."/>
            <person name="Barrasa J.M."/>
            <person name="Sanchez-Garcia M."/>
            <person name="Camarero S."/>
            <person name="Miyauchi S."/>
            <person name="Serrano A."/>
            <person name="Linde D."/>
            <person name="Babiker R."/>
            <person name="Drula E."/>
            <person name="Ayuso-Fernandez I."/>
            <person name="Pacheco R."/>
            <person name="Padilla G."/>
            <person name="Ferreira P."/>
            <person name="Barriuso J."/>
            <person name="Kellner H."/>
            <person name="Castanera R."/>
            <person name="Alfaro M."/>
            <person name="Ramirez L."/>
            <person name="Pisabarro A.G."/>
            <person name="Kuo A."/>
            <person name="Tritt A."/>
            <person name="Lipzen A."/>
            <person name="He G."/>
            <person name="Yan M."/>
            <person name="Ng V."/>
            <person name="Cullen D."/>
            <person name="Martin F."/>
            <person name="Rosso M.-N."/>
            <person name="Henrissat B."/>
            <person name="Hibbett D."/>
            <person name="Martinez A.T."/>
            <person name="Grigoriev I.V."/>
        </authorList>
    </citation>
    <scope>NUCLEOTIDE SEQUENCE</scope>
    <source>
        <strain evidence="16">CBS 247.69</strain>
    </source>
</reference>
<keyword evidence="8" id="KW-0753">Steroid metabolism</keyword>
<protein>
    <recommendedName>
        <fullName evidence="13">Cholesterol oxidase</fullName>
        <ecNumber evidence="12">1.1.3.6</ecNumber>
        <ecNumber evidence="10">5.3.3.1</ecNumber>
    </recommendedName>
    <alternativeName>
        <fullName evidence="14">Cholesterol isomerase</fullName>
    </alternativeName>
</protein>
<evidence type="ECO:0000256" key="9">
    <source>
        <dbReference type="ARBA" id="ARBA00023235"/>
    </source>
</evidence>
<evidence type="ECO:0000256" key="3">
    <source>
        <dbReference type="ARBA" id="ARBA00022630"/>
    </source>
</evidence>
<keyword evidence="4" id="KW-0274">FAD</keyword>
<evidence type="ECO:0000313" key="16">
    <source>
        <dbReference type="EMBL" id="KAF9469642.1"/>
    </source>
</evidence>
<keyword evidence="16" id="KW-0378">Hydrolase</keyword>
<dbReference type="GO" id="GO:0008203">
    <property type="term" value="P:cholesterol metabolic process"/>
    <property type="evidence" value="ECO:0007669"/>
    <property type="project" value="UniProtKB-KW"/>
</dbReference>
<dbReference type="Gene3D" id="3.40.50.1820">
    <property type="entry name" value="alpha/beta hydrolase"/>
    <property type="match status" value="1"/>
</dbReference>
<keyword evidence="5" id="KW-0560">Oxidoreductase</keyword>
<keyword evidence="9" id="KW-0413">Isomerase</keyword>
<dbReference type="Gene3D" id="3.50.50.60">
    <property type="entry name" value="FAD/NAD(P)-binding domain"/>
    <property type="match status" value="2"/>
</dbReference>
<comment type="pathway">
    <text evidence="11">Steroid metabolism; cholesterol degradation.</text>
</comment>
<evidence type="ECO:0000256" key="12">
    <source>
        <dbReference type="ARBA" id="ARBA00049723"/>
    </source>
</evidence>
<proteinExistence type="predicted"/>
<comment type="caution">
    <text evidence="16">The sequence shown here is derived from an EMBL/GenBank/DDBJ whole genome shotgun (WGS) entry which is preliminary data.</text>
</comment>